<organism evidence="4 5">
    <name type="scientific">Prototheca wickerhamii</name>
    <dbReference type="NCBI Taxonomy" id="3111"/>
    <lineage>
        <taxon>Eukaryota</taxon>
        <taxon>Viridiplantae</taxon>
        <taxon>Chlorophyta</taxon>
        <taxon>core chlorophytes</taxon>
        <taxon>Trebouxiophyceae</taxon>
        <taxon>Chlorellales</taxon>
        <taxon>Chlorellaceae</taxon>
        <taxon>Prototheca</taxon>
    </lineage>
</organism>
<gene>
    <name evidence="4" type="ORF">QBZ16_003018</name>
</gene>
<keyword evidence="3" id="KW-0472">Membrane</keyword>
<reference evidence="4" key="1">
    <citation type="submission" date="2021-01" db="EMBL/GenBank/DDBJ databases">
        <authorList>
            <person name="Eckstrom K.M.E."/>
        </authorList>
    </citation>
    <scope>NUCLEOTIDE SEQUENCE</scope>
    <source>
        <strain evidence="4">UVCC 0001</strain>
    </source>
</reference>
<protein>
    <submittedName>
        <fullName evidence="4">Uncharacterized protein</fullName>
    </submittedName>
</protein>
<evidence type="ECO:0000256" key="1">
    <source>
        <dbReference type="ARBA" id="ARBA00004167"/>
    </source>
</evidence>
<sequence length="307" mass="33801">MAVQQGSGLQTDKASAAAAAQSANAQPAAPPAYATICALIKDQHADVREWVAYHLAVGVDKIYLIDTGSQVSTATVLQDYIATGVVDFSYDADIPASPGTHGPQLTAYSRCLEKGRERRGWRSSMWTSSLVIRDATADLPTLLREYEAEAGALAVNWVVFGSSGYVSKPALNTMSSYWMCAPPGHSENLHIKTIARPRRTAGVTTDPHHFKYNKPYTAINTAREKIPGPKSERHVIDRLALYHYAVKSEEEFNAKIARGSGMGNQKTIQFLYYVNNYTTHTCLDGIDRGMQFASFYEEDPSRKAWQT</sequence>
<dbReference type="PANTHER" id="PTHR21461">
    <property type="entry name" value="GLYCOSYLTRANSFERASE FAMILY 92 PROTEIN"/>
    <property type="match status" value="1"/>
</dbReference>
<comment type="caution">
    <text evidence="4">The sequence shown here is derived from an EMBL/GenBank/DDBJ whole genome shotgun (WGS) entry which is preliminary data.</text>
</comment>
<keyword evidence="5" id="KW-1185">Reference proteome</keyword>
<evidence type="ECO:0000313" key="5">
    <source>
        <dbReference type="Proteomes" id="UP001255856"/>
    </source>
</evidence>
<keyword evidence="2" id="KW-0812">Transmembrane</keyword>
<name>A0AAD9IN11_PROWI</name>
<dbReference type="GO" id="GO:0016757">
    <property type="term" value="F:glycosyltransferase activity"/>
    <property type="evidence" value="ECO:0007669"/>
    <property type="project" value="TreeGrafter"/>
</dbReference>
<dbReference type="EMBL" id="JASFZW010000003">
    <property type="protein sequence ID" value="KAK2079327.1"/>
    <property type="molecule type" value="Genomic_DNA"/>
</dbReference>
<comment type="subcellular location">
    <subcellularLocation>
        <location evidence="1">Membrane</location>
        <topology evidence="1">Single-pass membrane protein</topology>
    </subcellularLocation>
</comment>
<evidence type="ECO:0000313" key="4">
    <source>
        <dbReference type="EMBL" id="KAK2079327.1"/>
    </source>
</evidence>
<dbReference type="AlphaFoldDB" id="A0AAD9IN11"/>
<dbReference type="GO" id="GO:0016020">
    <property type="term" value="C:membrane"/>
    <property type="evidence" value="ECO:0007669"/>
    <property type="project" value="UniProtKB-SubCell"/>
</dbReference>
<dbReference type="PANTHER" id="PTHR21461:SF69">
    <property type="entry name" value="GLYCOSYLTRANSFERASE FAMILY 92 PROTEIN"/>
    <property type="match status" value="1"/>
</dbReference>
<dbReference type="Proteomes" id="UP001255856">
    <property type="component" value="Unassembled WGS sequence"/>
</dbReference>
<proteinExistence type="predicted"/>
<dbReference type="GO" id="GO:0005737">
    <property type="term" value="C:cytoplasm"/>
    <property type="evidence" value="ECO:0007669"/>
    <property type="project" value="TreeGrafter"/>
</dbReference>
<evidence type="ECO:0000256" key="3">
    <source>
        <dbReference type="ARBA" id="ARBA00022989"/>
    </source>
</evidence>
<accession>A0AAD9IN11</accession>
<keyword evidence="3" id="KW-1133">Transmembrane helix</keyword>
<evidence type="ECO:0000256" key="2">
    <source>
        <dbReference type="ARBA" id="ARBA00022692"/>
    </source>
</evidence>